<feature type="compositionally biased region" description="Basic and acidic residues" evidence="1">
    <location>
        <begin position="305"/>
        <end position="322"/>
    </location>
</feature>
<dbReference type="EMBL" id="CVMT01000006">
    <property type="protein sequence ID" value="CRG89674.1"/>
    <property type="molecule type" value="Genomic_DNA"/>
</dbReference>
<protein>
    <submittedName>
        <fullName evidence="4">Putative urea carboxylase</fullName>
    </submittedName>
</protein>
<dbReference type="AlphaFoldDB" id="A0A0U1M2A9"/>
<dbReference type="InterPro" id="IPR027417">
    <property type="entry name" value="P-loop_NTPase"/>
</dbReference>
<dbReference type="InterPro" id="IPR053137">
    <property type="entry name" value="NLR-like"/>
</dbReference>
<reference evidence="4 5" key="1">
    <citation type="submission" date="2015-04" db="EMBL/GenBank/DDBJ databases">
        <authorList>
            <person name="Syromyatnikov M.Y."/>
            <person name="Popov V.N."/>
        </authorList>
    </citation>
    <scope>NUCLEOTIDE SEQUENCE [LARGE SCALE GENOMIC DNA]</scope>
    <source>
        <strain evidence="4">WF-38-12</strain>
    </source>
</reference>
<dbReference type="OrthoDB" id="4232626at2759"/>
<dbReference type="InterPro" id="IPR035994">
    <property type="entry name" value="Nucleoside_phosphorylase_sf"/>
</dbReference>
<feature type="domain" description="NB-ARC" evidence="2">
    <location>
        <begin position="767"/>
        <end position="910"/>
    </location>
</feature>
<dbReference type="Pfam" id="PF00931">
    <property type="entry name" value="NB-ARC"/>
    <property type="match status" value="1"/>
</dbReference>
<dbReference type="CDD" id="cd09008">
    <property type="entry name" value="MTAN"/>
    <property type="match status" value="1"/>
</dbReference>
<dbReference type="STRING" id="28573.A0A0U1M2A9"/>
<dbReference type="InterPro" id="IPR000845">
    <property type="entry name" value="Nucleoside_phosphorylase_d"/>
</dbReference>
<proteinExistence type="predicted"/>
<sequence>MLTHMWIHIDASEMADDLFICDDASLSQVTDPWAENSQYGPTPGNLGYSPAYSYNPSPQRILPPQPPDRLKFLPWAEWDKDREYDVQPPQYVCYILEWKVMLSIKKLGGETRKDLVVAPSDYWQKSLKQAIENTLQTTRKRHQRVEHESTTIKVWVKDKSQFPLEIFYPSNATDIDWSPVQAQLCKRSNLIRVGEKPIIIIAFKYQQIDDPVSSTSKGKKRRRVTATTTMLAEREEDIAAEEEISGRPCSWNLVYELMQCNVRSCQLNSDWCWEDPQDGKHYKLREPHIERLIDYVDNNGKLEGHGDVPRDIRRDLIRESQTGRRSKKANSPANGSPYHPVNIHVLPAPTQQALTAAPSPTRPSSTVESLLIPGPREQAVRNYCKWLELKATEDDYKADFRRICQVTLENLLDLELIVQSSDRFMNGSNTHSDYTIAWICALPLEMAAAKVMLDEIHPTLPKPTTDPNAYILGNLHGHHIVIACLPIGIYGTISAATIISHLMSTFPRVQYALMVGIGGGVPKSSNDIRLGDVVVSKPAGKYSGVIQYDYGKTIQGGRFEQTGMLNAPPPVLLTHMAQLQATQMTGSKDSISSIVSDVLEQNPDMKEAFTPPARRTDYLFRSSYHHINKEHDCEKCDKQQLLDREPRDNTTPHIHYGLIASGDQVMKDSERRDSLAQQLGILCFEMEAAGLMNHLPTLVIRGICDYCDSHKQKQWQGYAALTAAAYAKSLLSIVPIGRLEIALAESRKKRHWMVSFARNPNFVGRQDEIGKLEELVTMQDGPRKLAITGLGGVGKTQVALELAHRIRDRDQECSVFWIPCTSHAMIEQAFLHIAQKLGLHDVKPAEVKEEVKTYLCSERAGKWLLVFDNADDAEMWFAASHIAPPLEDFLPESGQGRILFTSRNRKLAMKLAPFNVVPIPDVDEETAAQILGTLVHNELLKDPTASAALLQQLAFLPLAITQASAYIIENGINLSTYLALLQEQEQDAIELLSEDFRDPGRYKDIQNPVITTWLISFKQIQLQDPLAADYLSFMACIDPRNIPQTLLPVAASKKRFTDALGLLNAYSFTNGQDVDINMHRLIITTPNEGAGGNIFLTP</sequence>
<dbReference type="GO" id="GO:0043531">
    <property type="term" value="F:ADP binding"/>
    <property type="evidence" value="ECO:0007669"/>
    <property type="project" value="InterPro"/>
</dbReference>
<evidence type="ECO:0000259" key="2">
    <source>
        <dbReference type="Pfam" id="PF00931"/>
    </source>
</evidence>
<dbReference type="Pfam" id="PF01048">
    <property type="entry name" value="PNP_UDP_1"/>
    <property type="match status" value="1"/>
</dbReference>
<evidence type="ECO:0000313" key="4">
    <source>
        <dbReference type="EMBL" id="CRG89674.1"/>
    </source>
</evidence>
<keyword evidence="5" id="KW-1185">Reference proteome</keyword>
<evidence type="ECO:0000313" key="5">
    <source>
        <dbReference type="Proteomes" id="UP000054383"/>
    </source>
</evidence>
<evidence type="ECO:0000256" key="1">
    <source>
        <dbReference type="SAM" id="MobiDB-lite"/>
    </source>
</evidence>
<dbReference type="SUPFAM" id="SSF53167">
    <property type="entry name" value="Purine and uridine phosphorylases"/>
    <property type="match status" value="1"/>
</dbReference>
<dbReference type="GO" id="GO:0009116">
    <property type="term" value="P:nucleoside metabolic process"/>
    <property type="evidence" value="ECO:0007669"/>
    <property type="project" value="InterPro"/>
</dbReference>
<dbReference type="GO" id="GO:0003824">
    <property type="term" value="F:catalytic activity"/>
    <property type="evidence" value="ECO:0007669"/>
    <property type="project" value="InterPro"/>
</dbReference>
<dbReference type="InterPro" id="IPR002182">
    <property type="entry name" value="NB-ARC"/>
</dbReference>
<organism evidence="4 5">
    <name type="scientific">Talaromyces islandicus</name>
    <name type="common">Penicillium islandicum</name>
    <dbReference type="NCBI Taxonomy" id="28573"/>
    <lineage>
        <taxon>Eukaryota</taxon>
        <taxon>Fungi</taxon>
        <taxon>Dikarya</taxon>
        <taxon>Ascomycota</taxon>
        <taxon>Pezizomycotina</taxon>
        <taxon>Eurotiomycetes</taxon>
        <taxon>Eurotiomycetidae</taxon>
        <taxon>Eurotiales</taxon>
        <taxon>Trichocomaceae</taxon>
        <taxon>Talaromyces</taxon>
        <taxon>Talaromyces sect. Islandici</taxon>
    </lineage>
</organism>
<gene>
    <name evidence="4" type="ORF">PISL3812_06713</name>
</gene>
<dbReference type="Proteomes" id="UP000054383">
    <property type="component" value="Unassembled WGS sequence"/>
</dbReference>
<feature type="domain" description="Nucleoside phosphorylase" evidence="3">
    <location>
        <begin position="435"/>
        <end position="716"/>
    </location>
</feature>
<dbReference type="Gene3D" id="3.40.50.300">
    <property type="entry name" value="P-loop containing nucleotide triphosphate hydrolases"/>
    <property type="match status" value="1"/>
</dbReference>
<evidence type="ECO:0000259" key="3">
    <source>
        <dbReference type="Pfam" id="PF01048"/>
    </source>
</evidence>
<dbReference type="SUPFAM" id="SSF52540">
    <property type="entry name" value="P-loop containing nucleoside triphosphate hydrolases"/>
    <property type="match status" value="1"/>
</dbReference>
<accession>A0A0U1M2A9</accession>
<feature type="region of interest" description="Disordered" evidence="1">
    <location>
        <begin position="305"/>
        <end position="339"/>
    </location>
</feature>
<dbReference type="PANTHER" id="PTHR46082">
    <property type="entry name" value="ATP/GTP-BINDING PROTEIN-RELATED"/>
    <property type="match status" value="1"/>
</dbReference>
<dbReference type="PANTHER" id="PTHR46082:SF11">
    <property type="entry name" value="AAA+ ATPASE DOMAIN-CONTAINING PROTEIN-RELATED"/>
    <property type="match status" value="1"/>
</dbReference>
<dbReference type="Gene3D" id="3.40.50.1580">
    <property type="entry name" value="Nucleoside phosphorylase domain"/>
    <property type="match status" value="1"/>
</dbReference>
<name>A0A0U1M2A9_TALIS</name>